<accession>A0A0N5AGW3</accession>
<keyword evidence="2" id="KW-1185">Reference proteome</keyword>
<dbReference type="WBParaSite" id="SMUV_0000359001-mRNA-1">
    <property type="protein sequence ID" value="SMUV_0000359001-mRNA-1"/>
    <property type="gene ID" value="SMUV_0000359001"/>
</dbReference>
<dbReference type="AlphaFoldDB" id="A0A0N5AGW3"/>
<proteinExistence type="predicted"/>
<dbReference type="Proteomes" id="UP000046393">
    <property type="component" value="Unplaced"/>
</dbReference>
<protein>
    <submittedName>
        <fullName evidence="3">Uncharacterized protein</fullName>
    </submittedName>
</protein>
<keyword evidence="1" id="KW-0175">Coiled coil</keyword>
<feature type="coiled-coil region" evidence="1">
    <location>
        <begin position="41"/>
        <end position="79"/>
    </location>
</feature>
<evidence type="ECO:0000256" key="1">
    <source>
        <dbReference type="SAM" id="Coils"/>
    </source>
</evidence>
<sequence length="85" mass="10077">MKLRWVEETSREYINANYGQSATYSSIDTFRMCTYVSSKKMNAMKLLEDEIEEALTNIQNNAKNIAIEEEEEEEELEEEWVEDQN</sequence>
<evidence type="ECO:0000313" key="3">
    <source>
        <dbReference type="WBParaSite" id="SMUV_0000359001-mRNA-1"/>
    </source>
</evidence>
<evidence type="ECO:0000313" key="2">
    <source>
        <dbReference type="Proteomes" id="UP000046393"/>
    </source>
</evidence>
<organism evidence="2 3">
    <name type="scientific">Syphacia muris</name>
    <dbReference type="NCBI Taxonomy" id="451379"/>
    <lineage>
        <taxon>Eukaryota</taxon>
        <taxon>Metazoa</taxon>
        <taxon>Ecdysozoa</taxon>
        <taxon>Nematoda</taxon>
        <taxon>Chromadorea</taxon>
        <taxon>Rhabditida</taxon>
        <taxon>Spirurina</taxon>
        <taxon>Oxyuridomorpha</taxon>
        <taxon>Oxyuroidea</taxon>
        <taxon>Oxyuridae</taxon>
        <taxon>Syphacia</taxon>
    </lineage>
</organism>
<reference evidence="3" key="1">
    <citation type="submission" date="2017-02" db="UniProtKB">
        <authorList>
            <consortium name="WormBaseParasite"/>
        </authorList>
    </citation>
    <scope>IDENTIFICATION</scope>
</reference>
<name>A0A0N5AGW3_9BILA</name>